<evidence type="ECO:0000313" key="17">
    <source>
        <dbReference type="Proteomes" id="UP001329430"/>
    </source>
</evidence>
<evidence type="ECO:0000256" key="4">
    <source>
        <dbReference type="ARBA" id="ARBA00022547"/>
    </source>
</evidence>
<keyword evidence="3 15" id="KW-0813">Transport</keyword>
<comment type="subunit">
    <text evidence="15">F-type ATPases have 2 components, CF(1) - the catalytic core - and CF(0) - the membrane proton channel. CF(1) and CF(0) have multiple subunits.</text>
</comment>
<evidence type="ECO:0000256" key="13">
    <source>
        <dbReference type="ARBA" id="ARBA00064647"/>
    </source>
</evidence>
<keyword evidence="10" id="KW-0472">Membrane</keyword>
<dbReference type="AlphaFoldDB" id="A0AAN7VXV0"/>
<dbReference type="PANTHER" id="PTHR12427">
    <property type="entry name" value="ATP SYNTHASE E CHAIN, MITOCHONDRIAL"/>
    <property type="match status" value="1"/>
</dbReference>
<evidence type="ECO:0000256" key="12">
    <source>
        <dbReference type="ARBA" id="ARBA00057306"/>
    </source>
</evidence>
<evidence type="ECO:0000256" key="7">
    <source>
        <dbReference type="ARBA" id="ARBA00022990"/>
    </source>
</evidence>
<evidence type="ECO:0000256" key="5">
    <source>
        <dbReference type="ARBA" id="ARBA00022781"/>
    </source>
</evidence>
<keyword evidence="9 15" id="KW-0496">Mitochondrion</keyword>
<dbReference type="Proteomes" id="UP001329430">
    <property type="component" value="Chromosome 1"/>
</dbReference>
<evidence type="ECO:0000313" key="16">
    <source>
        <dbReference type="EMBL" id="KAK5650299.1"/>
    </source>
</evidence>
<evidence type="ECO:0000256" key="1">
    <source>
        <dbReference type="ARBA" id="ARBA00004273"/>
    </source>
</evidence>
<keyword evidence="8 15" id="KW-0406">Ion transport</keyword>
<reference evidence="16 17" key="1">
    <citation type="journal article" date="2024" name="Insects">
        <title>An Improved Chromosome-Level Genome Assembly of the Firefly Pyrocoelia pectoralis.</title>
        <authorList>
            <person name="Fu X."/>
            <person name="Meyer-Rochow V.B."/>
            <person name="Ballantyne L."/>
            <person name="Zhu X."/>
        </authorList>
    </citation>
    <scope>NUCLEOTIDE SEQUENCE [LARGE SCALE GENOMIC DNA]</scope>
    <source>
        <strain evidence="16">XCY_ONT2</strain>
    </source>
</reference>
<name>A0AAN7VXV0_9COLE</name>
<dbReference type="Pfam" id="PF05680">
    <property type="entry name" value="ATP-synt_E"/>
    <property type="match status" value="1"/>
</dbReference>
<comment type="subcellular location">
    <subcellularLocation>
        <location evidence="1 15">Mitochondrion inner membrane</location>
    </subcellularLocation>
</comment>
<comment type="subunit">
    <text evidence="13">Component of the ATP synthase complex composed at least of ATP5F1A/subunit alpha, ATP5F1B/subunit beta, ATP5MC1/subunit c (homooctomer), MT-ATP6/subunit a, MT-ATP8/subunit 8, ATP5ME/subunit e, ATP5MF/subunit f, ATP5MG/subunit g, ATP5MK/subunit k, ATP5MJ/subunit j, ATP5F1C/subunit gamma, ATP5F1D/subunit delta, ATP5F1E/subunit epsilon, ATP5PF/subunit F6, ATP5PB/subunit b, ATP5PD/subunit d, ATP5PO/subunit OSCP. ATP synthase complex consists of a soluble F(1) head domain (subunits alpha(3) and beta(3)) - the catalytic core - and a membrane F(0) domain - the membrane proton channel (subunits c, a, 8, e, f, g, k and j). These two domains are linked by a central stalk (subunits gamma, delta, and epsilon) rotating inside the F1 region and a stationary peripheral stalk (subunits F6, b, d, and OSCP).</text>
</comment>
<dbReference type="GO" id="GO:0045259">
    <property type="term" value="C:proton-transporting ATP synthase complex"/>
    <property type="evidence" value="ECO:0007669"/>
    <property type="project" value="UniProtKB-UniRule"/>
</dbReference>
<comment type="similarity">
    <text evidence="2 15">Belongs to the ATPase e subunit family.</text>
</comment>
<keyword evidence="6 15" id="KW-0999">Mitochondrion inner membrane</keyword>
<evidence type="ECO:0000256" key="11">
    <source>
        <dbReference type="ARBA" id="ARBA00023310"/>
    </source>
</evidence>
<evidence type="ECO:0000256" key="14">
    <source>
        <dbReference type="ARBA" id="ARBA00074682"/>
    </source>
</evidence>
<keyword evidence="11 15" id="KW-0066">ATP synthesis</keyword>
<keyword evidence="4 15" id="KW-0138">CF(0)</keyword>
<organism evidence="16 17">
    <name type="scientific">Pyrocoelia pectoralis</name>
    <dbReference type="NCBI Taxonomy" id="417401"/>
    <lineage>
        <taxon>Eukaryota</taxon>
        <taxon>Metazoa</taxon>
        <taxon>Ecdysozoa</taxon>
        <taxon>Arthropoda</taxon>
        <taxon>Hexapoda</taxon>
        <taxon>Insecta</taxon>
        <taxon>Pterygota</taxon>
        <taxon>Neoptera</taxon>
        <taxon>Endopterygota</taxon>
        <taxon>Coleoptera</taxon>
        <taxon>Polyphaga</taxon>
        <taxon>Elateriformia</taxon>
        <taxon>Elateroidea</taxon>
        <taxon>Lampyridae</taxon>
        <taxon>Lampyrinae</taxon>
        <taxon>Pyrocoelia</taxon>
    </lineage>
</organism>
<evidence type="ECO:0000256" key="6">
    <source>
        <dbReference type="ARBA" id="ARBA00022792"/>
    </source>
</evidence>
<keyword evidence="7" id="KW-0007">Acetylation</keyword>
<proteinExistence type="inferred from homology"/>
<evidence type="ECO:0000256" key="10">
    <source>
        <dbReference type="ARBA" id="ARBA00023136"/>
    </source>
</evidence>
<evidence type="ECO:0000256" key="15">
    <source>
        <dbReference type="RuleBase" id="RU367005"/>
    </source>
</evidence>
<dbReference type="InterPro" id="IPR008386">
    <property type="entry name" value="ATP_synth_F0_esu_mt"/>
</dbReference>
<dbReference type="EMBL" id="JAVRBK010000001">
    <property type="protein sequence ID" value="KAK5650299.1"/>
    <property type="molecule type" value="Genomic_DNA"/>
</dbReference>
<gene>
    <name evidence="16" type="ORF">RI129_001328</name>
</gene>
<keyword evidence="17" id="KW-1185">Reference proteome</keyword>
<evidence type="ECO:0000256" key="3">
    <source>
        <dbReference type="ARBA" id="ARBA00022448"/>
    </source>
</evidence>
<comment type="caution">
    <text evidence="16">The sequence shown here is derived from an EMBL/GenBank/DDBJ whole genome shotgun (WGS) entry which is preliminary data.</text>
</comment>
<evidence type="ECO:0000256" key="8">
    <source>
        <dbReference type="ARBA" id="ARBA00023065"/>
    </source>
</evidence>
<accession>A0AAN7VXV0</accession>
<comment type="function">
    <text evidence="12 15">Subunit e, of the mitochondrial membrane ATP synthase complex (F(1)F(0) ATP synthase or Complex V) that produces ATP from ADP in the presence of a proton gradient across the membrane which is generated by electron transport complexes of the respiratory chain. ATP synthase complex consist of a soluble F(1) head domain - the catalytic core - and a membrane F(1) domain - the membrane proton channel. These two domains are linked by a central stalk rotating inside the F(1) region and a stationary peripheral stalk. During catalysis, ATP synthesis in the catalytic domain of F(1) is coupled via a rotary mechanism of the central stalk subunits to proton translocation. In vivo, can only synthesize ATP although its ATP hydrolase activity can be activated artificially in vitro. Part of the complex F(0) domain.</text>
</comment>
<protein>
    <recommendedName>
        <fullName evidence="14 15">ATP synthase F(0) complex subunit e, mitochondrial</fullName>
    </recommendedName>
</protein>
<dbReference type="GO" id="GO:0005743">
    <property type="term" value="C:mitochondrial inner membrane"/>
    <property type="evidence" value="ECO:0007669"/>
    <property type="project" value="UniProtKB-SubCell"/>
</dbReference>
<evidence type="ECO:0000256" key="2">
    <source>
        <dbReference type="ARBA" id="ARBA00007333"/>
    </source>
</evidence>
<dbReference type="GO" id="GO:0015078">
    <property type="term" value="F:proton transmembrane transporter activity"/>
    <property type="evidence" value="ECO:0007669"/>
    <property type="project" value="InterPro"/>
</dbReference>
<keyword evidence="5 15" id="KW-0375">Hydrogen ion transport</keyword>
<evidence type="ECO:0000256" key="9">
    <source>
        <dbReference type="ARBA" id="ARBA00023128"/>
    </source>
</evidence>
<sequence length="81" mass="9141">MADLAAPVRVSPLIKFGRWGLLTTGILYGLFHQSRLSKREAALREIDEKQRPAREAKIAEERKIVADRELKELERAAGIVS</sequence>
<dbReference type="PANTHER" id="PTHR12427:SF1">
    <property type="entry name" value="ATP SYNTHASE SUBUNIT E, MITOCHONDRIAL"/>
    <property type="match status" value="1"/>
</dbReference>
<dbReference type="GO" id="GO:0015986">
    <property type="term" value="P:proton motive force-driven ATP synthesis"/>
    <property type="evidence" value="ECO:0007669"/>
    <property type="project" value="InterPro"/>
</dbReference>